<proteinExistence type="predicted"/>
<gene>
    <name evidence="1" type="ORF">CK510_23980</name>
</gene>
<keyword evidence="2" id="KW-1185">Reference proteome</keyword>
<dbReference type="Proteomes" id="UP000218238">
    <property type="component" value="Unassembled WGS sequence"/>
</dbReference>
<sequence>MISYLAKRLFLVVLIVTTMFISPSFVNALPAQLPTSVTININLDKNNTKIIELTPRQRQMIQAVNQGRNREIGKVLDESQHRKLMKLVLGGNSLNQAIDKLKLTEETSDLVKTIVELYDLKMEALTSRL</sequence>
<name>A0A2A2TD17_9CYAN</name>
<evidence type="ECO:0000313" key="2">
    <source>
        <dbReference type="Proteomes" id="UP000218238"/>
    </source>
</evidence>
<protein>
    <submittedName>
        <fullName evidence="1">Uncharacterized protein</fullName>
    </submittedName>
</protein>
<dbReference type="RefSeq" id="WP_095724065.1">
    <property type="nucleotide sequence ID" value="NZ_NTFS01000367.1"/>
</dbReference>
<comment type="caution">
    <text evidence="1">The sequence shown here is derived from an EMBL/GenBank/DDBJ whole genome shotgun (WGS) entry which is preliminary data.</text>
</comment>
<reference evidence="1 2" key="1">
    <citation type="submission" date="2017-08" db="EMBL/GenBank/DDBJ databases">
        <title>Draft genome sequence of filamentous cyanobacterium Calothrix elsteri CCALA 953.</title>
        <authorList>
            <person name="Gagunashvili A.N."/>
            <person name="Elster J."/>
            <person name="Andresson O.S."/>
        </authorList>
    </citation>
    <scope>NUCLEOTIDE SEQUENCE [LARGE SCALE GENOMIC DNA]</scope>
    <source>
        <strain evidence="1 2">CCALA 953</strain>
    </source>
</reference>
<dbReference type="OrthoDB" id="514284at2"/>
<evidence type="ECO:0000313" key="1">
    <source>
        <dbReference type="EMBL" id="PAX51591.1"/>
    </source>
</evidence>
<dbReference type="EMBL" id="NTFS01000367">
    <property type="protein sequence ID" value="PAX51591.1"/>
    <property type="molecule type" value="Genomic_DNA"/>
</dbReference>
<organism evidence="1 2">
    <name type="scientific">Brunnivagina elsteri CCALA 953</name>
    <dbReference type="NCBI Taxonomy" id="987040"/>
    <lineage>
        <taxon>Bacteria</taxon>
        <taxon>Bacillati</taxon>
        <taxon>Cyanobacteriota</taxon>
        <taxon>Cyanophyceae</taxon>
        <taxon>Nostocales</taxon>
        <taxon>Calotrichaceae</taxon>
        <taxon>Brunnivagina</taxon>
    </lineage>
</organism>
<dbReference type="AlphaFoldDB" id="A0A2A2TD17"/>
<accession>A0A2A2TD17</accession>